<name>A0AB39KRD2_9CAUL</name>
<keyword evidence="3" id="KW-0288">FMN</keyword>
<dbReference type="InterPro" id="IPR037069">
    <property type="entry name" value="AcylCoA_DH/ox_N_sf"/>
</dbReference>
<dbReference type="SUPFAM" id="SSF56645">
    <property type="entry name" value="Acyl-CoA dehydrogenase NM domain-like"/>
    <property type="match status" value="1"/>
</dbReference>
<evidence type="ECO:0000256" key="5">
    <source>
        <dbReference type="ARBA" id="ARBA00023002"/>
    </source>
</evidence>
<reference evidence="17" key="1">
    <citation type="submission" date="2024-06" db="EMBL/GenBank/DDBJ databases">
        <title>Caulobacter inopinatus, sp. nov.</title>
        <authorList>
            <person name="Donachie S.P."/>
        </authorList>
    </citation>
    <scope>NUCLEOTIDE SEQUENCE</scope>
    <source>
        <strain evidence="17">73W</strain>
    </source>
</reference>
<sequence>MKSGTIGWLGRADLVGKDLAASAAGHDADDSFVADSFDLLKREGFFKAHVPAELGGGDATYAELCGMVRRLGASCGSTALAYAMHSHLVAVAVWRWRNQGAPTEGLLKRVAAEDLVLISSGGSDWLKSAGEAVKVEGGFAVTARKAFSSGAPAGDLLMTSAVYEDPAEGPTVLHFAVPFKAEGVRLLDTWRVMGMRGTGSHDVELKSVFVPDAAISGRRPQGQWHPLFHAISMLAFPIIYSAYLGVAEGARDRALAVAGRRGEDETSIALVGEMENALALARMSVDDMIRNAETETPGPQATNRAMTGRTLAGQACIRTVEKAMEAAGGASFYRELGLERAFRDVQAARFHPLQEKPQVRYAGRLALGLDIDG</sequence>
<dbReference type="InterPro" id="IPR046373">
    <property type="entry name" value="Acyl-CoA_Oxase/DH_mid-dom_sf"/>
</dbReference>
<evidence type="ECO:0000256" key="10">
    <source>
        <dbReference type="ARBA" id="ARBA00034345"/>
    </source>
</evidence>
<gene>
    <name evidence="17" type="ORF">ABOZ73_14000</name>
</gene>
<feature type="domain" description="Acyl-CoA dehydrogenase C-terminal" evidence="16">
    <location>
        <begin position="241"/>
        <end position="351"/>
    </location>
</feature>
<evidence type="ECO:0000256" key="12">
    <source>
        <dbReference type="ARBA" id="ARBA00048445"/>
    </source>
</evidence>
<dbReference type="InterPro" id="IPR013107">
    <property type="entry name" value="Acyl-CoA_DH_C"/>
</dbReference>
<comment type="subcellular location">
    <subcellularLocation>
        <location evidence="1">Cytoplasm</location>
    </subcellularLocation>
</comment>
<dbReference type="SUPFAM" id="SSF47203">
    <property type="entry name" value="Acyl-CoA dehydrogenase C-terminal domain-like"/>
    <property type="match status" value="1"/>
</dbReference>
<dbReference type="GO" id="GO:0003995">
    <property type="term" value="F:acyl-CoA dehydrogenase activity"/>
    <property type="evidence" value="ECO:0007669"/>
    <property type="project" value="TreeGrafter"/>
</dbReference>
<evidence type="ECO:0000259" key="16">
    <source>
        <dbReference type="Pfam" id="PF08028"/>
    </source>
</evidence>
<evidence type="ECO:0000256" key="7">
    <source>
        <dbReference type="ARBA" id="ARBA00034307"/>
    </source>
</evidence>
<dbReference type="GO" id="GO:0050660">
    <property type="term" value="F:flavin adenine dinucleotide binding"/>
    <property type="evidence" value="ECO:0007669"/>
    <property type="project" value="InterPro"/>
</dbReference>
<keyword evidence="4" id="KW-0547">Nucleotide-binding</keyword>
<accession>A0AB39KRD2</accession>
<feature type="domain" description="Acyl-CoA oxidase/dehydrogenase middle" evidence="14">
    <location>
        <begin position="121"/>
        <end position="208"/>
    </location>
</feature>
<dbReference type="PANTHER" id="PTHR43884">
    <property type="entry name" value="ACYL-COA DEHYDROGENASE"/>
    <property type="match status" value="1"/>
</dbReference>
<evidence type="ECO:0000256" key="13">
    <source>
        <dbReference type="ARBA" id="ARBA00049456"/>
    </source>
</evidence>
<dbReference type="InterPro" id="IPR009100">
    <property type="entry name" value="AcylCoA_DH/oxidase_NM_dom_sf"/>
</dbReference>
<evidence type="ECO:0000256" key="9">
    <source>
        <dbReference type="ARBA" id="ARBA00034328"/>
    </source>
</evidence>
<dbReference type="InterPro" id="IPR036250">
    <property type="entry name" value="AcylCo_DH-like_C"/>
</dbReference>
<dbReference type="PIRSF" id="PIRSF016578">
    <property type="entry name" value="HsaA"/>
    <property type="match status" value="1"/>
</dbReference>
<evidence type="ECO:0000256" key="11">
    <source>
        <dbReference type="ARBA" id="ARBA00047859"/>
    </source>
</evidence>
<proteinExistence type="inferred from homology"/>
<protein>
    <recommendedName>
        <fullName evidence="10">Dibenzothiophene monooxygenase</fullName>
        <ecNumber evidence="9">1.14.14.21</ecNumber>
    </recommendedName>
</protein>
<dbReference type="Pfam" id="PF02770">
    <property type="entry name" value="Acyl-CoA_dh_M"/>
    <property type="match status" value="1"/>
</dbReference>
<dbReference type="Pfam" id="PF02771">
    <property type="entry name" value="Acyl-CoA_dh_N"/>
    <property type="match status" value="1"/>
</dbReference>
<evidence type="ECO:0000259" key="14">
    <source>
        <dbReference type="Pfam" id="PF02770"/>
    </source>
</evidence>
<evidence type="ECO:0000256" key="2">
    <source>
        <dbReference type="ARBA" id="ARBA00022630"/>
    </source>
</evidence>
<comment type="pathway">
    <text evidence="7">Sulfur metabolism; dibenzothiophene degradation.</text>
</comment>
<dbReference type="AlphaFoldDB" id="A0AB39KRD2"/>
<organism evidence="17">
    <name type="scientific">Caulobacter sp. 73W</name>
    <dbReference type="NCBI Taxonomy" id="3161137"/>
    <lineage>
        <taxon>Bacteria</taxon>
        <taxon>Pseudomonadati</taxon>
        <taxon>Pseudomonadota</taxon>
        <taxon>Alphaproteobacteria</taxon>
        <taxon>Caulobacterales</taxon>
        <taxon>Caulobacteraceae</taxon>
        <taxon>Caulobacter</taxon>
    </lineage>
</organism>
<evidence type="ECO:0000313" key="17">
    <source>
        <dbReference type="EMBL" id="XDO95898.1"/>
    </source>
</evidence>
<dbReference type="Gene3D" id="1.10.540.10">
    <property type="entry name" value="Acyl-CoA dehydrogenase/oxidase, N-terminal domain"/>
    <property type="match status" value="1"/>
</dbReference>
<comment type="similarity">
    <text evidence="8">Belongs to the DszC flavin monooxygenase family.</text>
</comment>
<dbReference type="EMBL" id="CP158375">
    <property type="protein sequence ID" value="XDO95898.1"/>
    <property type="molecule type" value="Genomic_DNA"/>
</dbReference>
<dbReference type="EC" id="1.14.14.21" evidence="9"/>
<dbReference type="GO" id="GO:0004497">
    <property type="term" value="F:monooxygenase activity"/>
    <property type="evidence" value="ECO:0007669"/>
    <property type="project" value="UniProtKB-KW"/>
</dbReference>
<dbReference type="InterPro" id="IPR013786">
    <property type="entry name" value="AcylCoA_DH/ox_N"/>
</dbReference>
<dbReference type="Pfam" id="PF08028">
    <property type="entry name" value="Acyl-CoA_dh_2"/>
    <property type="match status" value="1"/>
</dbReference>
<keyword evidence="6" id="KW-0503">Monooxygenase</keyword>
<evidence type="ECO:0000256" key="8">
    <source>
        <dbReference type="ARBA" id="ARBA00034317"/>
    </source>
</evidence>
<dbReference type="Gene3D" id="2.40.110.10">
    <property type="entry name" value="Butyryl-CoA Dehydrogenase, subunit A, domain 2"/>
    <property type="match status" value="1"/>
</dbReference>
<comment type="catalytic activity">
    <reaction evidence="13">
        <text>dibenzothiophene + 2 FMNH2 + 2 O2 = dibenzothiophene 5,5-dioxide + 2 FMN + 2 H2O + 2 H(+)</text>
        <dbReference type="Rhea" id="RHEA:49072"/>
        <dbReference type="ChEBI" id="CHEBI:15377"/>
        <dbReference type="ChEBI" id="CHEBI:15378"/>
        <dbReference type="ChEBI" id="CHEBI:15379"/>
        <dbReference type="ChEBI" id="CHEBI:23681"/>
        <dbReference type="ChEBI" id="CHEBI:57618"/>
        <dbReference type="ChEBI" id="CHEBI:58210"/>
        <dbReference type="ChEBI" id="CHEBI:90356"/>
        <dbReference type="EC" id="1.14.14.21"/>
    </reaction>
</comment>
<dbReference type="GO" id="GO:0005737">
    <property type="term" value="C:cytoplasm"/>
    <property type="evidence" value="ECO:0007669"/>
    <property type="project" value="UniProtKB-SubCell"/>
</dbReference>
<dbReference type="InterPro" id="IPR006091">
    <property type="entry name" value="Acyl-CoA_Oxase/DH_mid-dom"/>
</dbReference>
<comment type="catalytic activity">
    <reaction evidence="11">
        <text>dibenzothiophene + FMNH2 + O2 = dibenzothiophene 5-oxide + FMN + H2O + H(+)</text>
        <dbReference type="Rhea" id="RHEA:49076"/>
        <dbReference type="ChEBI" id="CHEBI:15377"/>
        <dbReference type="ChEBI" id="CHEBI:15378"/>
        <dbReference type="ChEBI" id="CHEBI:15379"/>
        <dbReference type="ChEBI" id="CHEBI:23681"/>
        <dbReference type="ChEBI" id="CHEBI:23683"/>
        <dbReference type="ChEBI" id="CHEBI:57618"/>
        <dbReference type="ChEBI" id="CHEBI:58210"/>
    </reaction>
</comment>
<keyword evidence="5" id="KW-0560">Oxidoreductase</keyword>
<evidence type="ECO:0000256" key="3">
    <source>
        <dbReference type="ARBA" id="ARBA00022643"/>
    </source>
</evidence>
<evidence type="ECO:0000256" key="4">
    <source>
        <dbReference type="ARBA" id="ARBA00022741"/>
    </source>
</evidence>
<evidence type="ECO:0000259" key="15">
    <source>
        <dbReference type="Pfam" id="PF02771"/>
    </source>
</evidence>
<feature type="domain" description="Acyl-CoA dehydrogenase/oxidase N-terminal" evidence="15">
    <location>
        <begin position="14"/>
        <end position="96"/>
    </location>
</feature>
<dbReference type="RefSeq" id="WP_369058750.1">
    <property type="nucleotide sequence ID" value="NZ_CP158375.1"/>
</dbReference>
<dbReference type="Gene3D" id="1.20.140.10">
    <property type="entry name" value="Butyryl-CoA Dehydrogenase, subunit A, domain 3"/>
    <property type="match status" value="1"/>
</dbReference>
<comment type="catalytic activity">
    <reaction evidence="12">
        <text>dibenzothiophene 5-oxide + FMNH2 + O2 = dibenzothiophene 5,5-dioxide + FMN + H2O + H(+)</text>
        <dbReference type="Rhea" id="RHEA:49080"/>
        <dbReference type="ChEBI" id="CHEBI:15377"/>
        <dbReference type="ChEBI" id="CHEBI:15378"/>
        <dbReference type="ChEBI" id="CHEBI:15379"/>
        <dbReference type="ChEBI" id="CHEBI:23683"/>
        <dbReference type="ChEBI" id="CHEBI:57618"/>
        <dbReference type="ChEBI" id="CHEBI:58210"/>
        <dbReference type="ChEBI" id="CHEBI:90356"/>
    </reaction>
</comment>
<dbReference type="PANTHER" id="PTHR43884:SF12">
    <property type="entry name" value="ISOVALERYL-COA DEHYDROGENASE, MITOCHONDRIAL-RELATED"/>
    <property type="match status" value="1"/>
</dbReference>
<evidence type="ECO:0000256" key="1">
    <source>
        <dbReference type="ARBA" id="ARBA00004496"/>
    </source>
</evidence>
<keyword evidence="2" id="KW-0285">Flavoprotein</keyword>
<evidence type="ECO:0000256" key="6">
    <source>
        <dbReference type="ARBA" id="ARBA00023033"/>
    </source>
</evidence>